<evidence type="ECO:0000313" key="2">
    <source>
        <dbReference type="EMBL" id="OIK00216.1"/>
    </source>
</evidence>
<keyword evidence="3" id="KW-1185">Reference proteome</keyword>
<evidence type="ECO:0000313" key="3">
    <source>
        <dbReference type="Proteomes" id="UP000179642"/>
    </source>
</evidence>
<feature type="compositionally biased region" description="Low complexity" evidence="1">
    <location>
        <begin position="453"/>
        <end position="465"/>
    </location>
</feature>
<dbReference type="OrthoDB" id="3917849at2"/>
<name>A0A1S2Q3R9_9ACTN</name>
<dbReference type="Proteomes" id="UP000179642">
    <property type="component" value="Unassembled WGS sequence"/>
</dbReference>
<feature type="compositionally biased region" description="Basic and acidic residues" evidence="1">
    <location>
        <begin position="412"/>
        <end position="423"/>
    </location>
</feature>
<feature type="compositionally biased region" description="Low complexity" evidence="1">
    <location>
        <begin position="480"/>
        <end position="490"/>
    </location>
</feature>
<gene>
    <name evidence="2" type="ORF">BIV23_27095</name>
</gene>
<feature type="compositionally biased region" description="Polar residues" evidence="1">
    <location>
        <begin position="431"/>
        <end position="445"/>
    </location>
</feature>
<dbReference type="AlphaFoldDB" id="A0A1S2Q3R9"/>
<proteinExistence type="predicted"/>
<accession>A0A1S2Q3R9</accession>
<protein>
    <submittedName>
        <fullName evidence="2">Uncharacterized protein</fullName>
    </submittedName>
</protein>
<sequence>MIEPGGILQYTGDFGALSKAVTELRKYAIGIRNAGKDVHSRFQATAAFYKAPEADQLFSSTQPVMDTADEFAGHIESLADALDTFVGEAKPYADRLKLLKEKAIAFVDSVEGDDGWTKDQHKVDEHKALMDGVAEAVVGFQKAEHDAAVKIGAISPALCRPVGDEGGTYGISVDKLESMPDLPWGTPEGRTYDRWSLDWWGHGIKSWAWDGLVKDSLWGGFVGLGTFEDNLLGINGSDAQHQTWDGLKRTVVGAYAYGMDAVGEGDHLSDWQRGSEAYAKEFGKQFIAYDEWHKDPARAHAVTSFNLLTVLGGAGGALARLGKAGRFVEAASTVAKVGGALDPISGAARAARALSDLPKVSEVLTNVSEHLRLPKTRFPDGALDDLSNRYRVDKNGQLIPINADGTPNLAEAPREPAAADRGGEAPLSHAASDSSRGATDTSAHSNRSHELVGAGARAEHAAGSAHTSERTPGQAGGYASGHAASSEGSSTRGAGAEPVSRRGAGSGAGGHGSGGTGPGPHGSASDNGSAHHDAGDEHTGHDSPADAGSHSSDPHHHNASGAEPDYTRRALPPGTADRTLREMRRMRHSRERYKGAEDYVRKIAGGAPERHYRVPTHDHPYHPVKAPGGRNVDVPVDMPDGRTLAVEVKHYLEWRTIKLKGGGTRRVRGEVPLNEGIIEQINKDLTLRRLDPRFDPRWVFLHAPPSQALRNYLIHARIIFIEFGPAPK</sequence>
<feature type="compositionally biased region" description="Basic and acidic residues" evidence="1">
    <location>
        <begin position="610"/>
        <end position="621"/>
    </location>
</feature>
<evidence type="ECO:0000256" key="1">
    <source>
        <dbReference type="SAM" id="MobiDB-lite"/>
    </source>
</evidence>
<organism evidence="2 3">
    <name type="scientific">Streptomyces monashensis</name>
    <dbReference type="NCBI Taxonomy" id="1678012"/>
    <lineage>
        <taxon>Bacteria</taxon>
        <taxon>Bacillati</taxon>
        <taxon>Actinomycetota</taxon>
        <taxon>Actinomycetes</taxon>
        <taxon>Kitasatosporales</taxon>
        <taxon>Streptomycetaceae</taxon>
        <taxon>Streptomyces</taxon>
    </lineage>
</organism>
<feature type="compositionally biased region" description="Gly residues" evidence="1">
    <location>
        <begin position="504"/>
        <end position="520"/>
    </location>
</feature>
<feature type="region of interest" description="Disordered" evidence="1">
    <location>
        <begin position="610"/>
        <end position="631"/>
    </location>
</feature>
<reference evidence="2 3" key="1">
    <citation type="submission" date="2016-10" db="EMBL/GenBank/DDBJ databases">
        <title>Genome sequence of Streptomyces sp. MUSC 1.</title>
        <authorList>
            <person name="Lee L.-H."/>
            <person name="Ser H.-L."/>
            <person name="Law J.W.-F."/>
        </authorList>
    </citation>
    <scope>NUCLEOTIDE SEQUENCE [LARGE SCALE GENOMIC DNA]</scope>
    <source>
        <strain evidence="2 3">MUSC 1</strain>
    </source>
</reference>
<feature type="region of interest" description="Disordered" evidence="1">
    <location>
        <begin position="397"/>
        <end position="589"/>
    </location>
</feature>
<comment type="caution">
    <text evidence="2">The sequence shown here is derived from an EMBL/GenBank/DDBJ whole genome shotgun (WGS) entry which is preliminary data.</text>
</comment>
<dbReference type="EMBL" id="MLYO01000048">
    <property type="protein sequence ID" value="OIK00216.1"/>
    <property type="molecule type" value="Genomic_DNA"/>
</dbReference>
<feature type="compositionally biased region" description="Basic and acidic residues" evidence="1">
    <location>
        <begin position="529"/>
        <end position="544"/>
    </location>
</feature>
<dbReference type="RefSeq" id="WP_071383592.1">
    <property type="nucleotide sequence ID" value="NZ_MLYO01000048.1"/>
</dbReference>